<reference evidence="3" key="2">
    <citation type="submission" date="2021-04" db="EMBL/GenBank/DDBJ databases">
        <authorList>
            <person name="Gilroy R."/>
        </authorList>
    </citation>
    <scope>NUCLEOTIDE SEQUENCE</scope>
    <source>
        <strain evidence="3">CHK188-4685</strain>
    </source>
</reference>
<feature type="domain" description="CAAX prenyl protease 2/Lysostaphin resistance protein A-like" evidence="2">
    <location>
        <begin position="113"/>
        <end position="200"/>
    </location>
</feature>
<dbReference type="PANTHER" id="PTHR36435">
    <property type="entry name" value="SLR1288 PROTEIN"/>
    <property type="match status" value="1"/>
</dbReference>
<dbReference type="PANTHER" id="PTHR36435:SF1">
    <property type="entry name" value="CAAX AMINO TERMINAL PROTEASE FAMILY PROTEIN"/>
    <property type="match status" value="1"/>
</dbReference>
<feature type="transmembrane region" description="Helical" evidence="1">
    <location>
        <begin position="191"/>
        <end position="213"/>
    </location>
</feature>
<gene>
    <name evidence="3" type="ORF">H9716_12575</name>
</gene>
<accession>A0A9D2RMN7</accession>
<keyword evidence="1" id="KW-0812">Transmembrane</keyword>
<comment type="caution">
    <text evidence="3">The sequence shown here is derived from an EMBL/GenBank/DDBJ whole genome shotgun (WGS) entry which is preliminary data.</text>
</comment>
<feature type="transmembrane region" description="Helical" evidence="1">
    <location>
        <begin position="31"/>
        <end position="48"/>
    </location>
</feature>
<evidence type="ECO:0000256" key="1">
    <source>
        <dbReference type="SAM" id="Phobius"/>
    </source>
</evidence>
<dbReference type="AlphaFoldDB" id="A0A9D2RMN7"/>
<dbReference type="GO" id="GO:0080120">
    <property type="term" value="P:CAAX-box protein maturation"/>
    <property type="evidence" value="ECO:0007669"/>
    <property type="project" value="UniProtKB-ARBA"/>
</dbReference>
<feature type="transmembrane region" description="Helical" evidence="1">
    <location>
        <begin position="219"/>
        <end position="238"/>
    </location>
</feature>
<evidence type="ECO:0000313" key="4">
    <source>
        <dbReference type="Proteomes" id="UP000886804"/>
    </source>
</evidence>
<dbReference type="GO" id="GO:0004175">
    <property type="term" value="F:endopeptidase activity"/>
    <property type="evidence" value="ECO:0007669"/>
    <property type="project" value="UniProtKB-ARBA"/>
</dbReference>
<dbReference type="Pfam" id="PF02517">
    <property type="entry name" value="Rce1-like"/>
    <property type="match status" value="1"/>
</dbReference>
<keyword evidence="3" id="KW-0378">Hydrolase</keyword>
<dbReference type="InterPro" id="IPR052710">
    <property type="entry name" value="CAAX_protease"/>
</dbReference>
<reference evidence="3" key="1">
    <citation type="journal article" date="2021" name="PeerJ">
        <title>Extensive microbial diversity within the chicken gut microbiome revealed by metagenomics and culture.</title>
        <authorList>
            <person name="Gilroy R."/>
            <person name="Ravi A."/>
            <person name="Getino M."/>
            <person name="Pursley I."/>
            <person name="Horton D.L."/>
            <person name="Alikhan N.F."/>
            <person name="Baker D."/>
            <person name="Gharbi K."/>
            <person name="Hall N."/>
            <person name="Watson M."/>
            <person name="Adriaenssens E.M."/>
            <person name="Foster-Nyarko E."/>
            <person name="Jarju S."/>
            <person name="Secka A."/>
            <person name="Antonio M."/>
            <person name="Oren A."/>
            <person name="Chaudhuri R.R."/>
            <person name="La Ragione R."/>
            <person name="Hildebrand F."/>
            <person name="Pallen M.J."/>
        </authorList>
    </citation>
    <scope>NUCLEOTIDE SEQUENCE</scope>
    <source>
        <strain evidence="3">CHK188-4685</strain>
    </source>
</reference>
<name>A0A9D2RMN7_9FIRM</name>
<feature type="transmembrane region" description="Helical" evidence="1">
    <location>
        <begin position="69"/>
        <end position="93"/>
    </location>
</feature>
<protein>
    <submittedName>
        <fullName evidence="3">CPBP family intramembrane metalloprotease</fullName>
    </submittedName>
</protein>
<evidence type="ECO:0000313" key="3">
    <source>
        <dbReference type="EMBL" id="HJB08676.1"/>
    </source>
</evidence>
<keyword evidence="3" id="KW-0482">Metalloprotease</keyword>
<dbReference type="EMBL" id="DWYS01000148">
    <property type="protein sequence ID" value="HJB08676.1"/>
    <property type="molecule type" value="Genomic_DNA"/>
</dbReference>
<dbReference type="Proteomes" id="UP000886804">
    <property type="component" value="Unassembled WGS sequence"/>
</dbReference>
<keyword evidence="1" id="KW-0472">Membrane</keyword>
<keyword evidence="3" id="KW-0645">Protease</keyword>
<dbReference type="InterPro" id="IPR003675">
    <property type="entry name" value="Rce1/LyrA-like_dom"/>
</dbReference>
<sequence>MIILKILLSLLLYLGIPTLFALIVPGLGAMTATGLGELIALPFLWILYEKEQRRRQHFTYAPRFLKDKAPLFVIALGAASCIGLNGLLALSRLELLFPAFSQKVADELYAPPLPLQLLFLVFIIPAVEELVFRGTIFALIRERFSWMTAAVVSSLLFALFHGNVVQGIYALCIGFLCAWLYEKIHGLYASLVLHMSANLVSILFSALTSRLAFLNSLPARLILTFAALGAAIWCTGCLKRLTEPKAYRIFHLF</sequence>
<evidence type="ECO:0000259" key="2">
    <source>
        <dbReference type="Pfam" id="PF02517"/>
    </source>
</evidence>
<dbReference type="GO" id="GO:0008237">
    <property type="term" value="F:metallopeptidase activity"/>
    <property type="evidence" value="ECO:0007669"/>
    <property type="project" value="UniProtKB-KW"/>
</dbReference>
<proteinExistence type="predicted"/>
<organism evidence="3 4">
    <name type="scientific">Candidatus Enterocloster faecavium</name>
    <dbReference type="NCBI Taxonomy" id="2838560"/>
    <lineage>
        <taxon>Bacteria</taxon>
        <taxon>Bacillati</taxon>
        <taxon>Bacillota</taxon>
        <taxon>Clostridia</taxon>
        <taxon>Lachnospirales</taxon>
        <taxon>Lachnospiraceae</taxon>
        <taxon>Enterocloster</taxon>
    </lineage>
</organism>
<keyword evidence="1" id="KW-1133">Transmembrane helix</keyword>